<protein>
    <submittedName>
        <fullName evidence="7">Predicted arabinose efflux permease, MFS family</fullName>
    </submittedName>
</protein>
<feature type="transmembrane region" description="Helical" evidence="5">
    <location>
        <begin position="82"/>
        <end position="101"/>
    </location>
</feature>
<dbReference type="GO" id="GO:0022857">
    <property type="term" value="F:transmembrane transporter activity"/>
    <property type="evidence" value="ECO:0007669"/>
    <property type="project" value="InterPro"/>
</dbReference>
<evidence type="ECO:0000256" key="3">
    <source>
        <dbReference type="ARBA" id="ARBA00022989"/>
    </source>
</evidence>
<dbReference type="InterPro" id="IPR020846">
    <property type="entry name" value="MFS_dom"/>
</dbReference>
<keyword evidence="2 5" id="KW-0812">Transmembrane</keyword>
<dbReference type="PROSITE" id="PS50850">
    <property type="entry name" value="MFS"/>
    <property type="match status" value="1"/>
</dbReference>
<keyword evidence="3 5" id="KW-1133">Transmembrane helix</keyword>
<feature type="transmembrane region" description="Helical" evidence="5">
    <location>
        <begin position="48"/>
        <end position="70"/>
    </location>
</feature>
<evidence type="ECO:0000256" key="1">
    <source>
        <dbReference type="ARBA" id="ARBA00004651"/>
    </source>
</evidence>
<dbReference type="Gene3D" id="1.20.1250.20">
    <property type="entry name" value="MFS general substrate transporter like domains"/>
    <property type="match status" value="2"/>
</dbReference>
<comment type="subcellular location">
    <subcellularLocation>
        <location evidence="1">Cell membrane</location>
        <topology evidence="1">Multi-pass membrane protein</topology>
    </subcellularLocation>
</comment>
<dbReference type="RefSeq" id="WP_175494098.1">
    <property type="nucleotide sequence ID" value="NZ_FNPZ01000001.1"/>
</dbReference>
<feature type="transmembrane region" description="Helical" evidence="5">
    <location>
        <begin position="283"/>
        <end position="301"/>
    </location>
</feature>
<keyword evidence="4 5" id="KW-0472">Membrane</keyword>
<evidence type="ECO:0000256" key="2">
    <source>
        <dbReference type="ARBA" id="ARBA00022692"/>
    </source>
</evidence>
<sequence>MKTLFAPYIEVLRPQHHASIALGGFLARVPAAILGFATFLLFQRTTDSFALGGLVSGVVIATGAVMGPVLGRLADRHGQRRLLRIFAVTHLLSVLLLVIAGHAHVPALLFVVLAGIAGATVAPIGSFTRARWSHRYGDAPQLKTAFALEAILDEMVWIIGPAVAALIAAAVDPAVGLVLSGACGFAGSLILAAQRATDTPPHEPDTEVRRPGFTPLGSARLMAVLIAGFVVGVSFGVDNVSAVAISQRDGVPELAGVILSVYSVGSILGGFVLGALPDRLSPFRLFVATALFLAVAFAPLAFAPDTIWIMVFGFFAGAAVTPYTVGANRAVEALVPRRVVTEALSWANTAILAGMALGGPLGGLVVDAAGPRAGYLAVSGLCLLPVLVALTAAFGSRRARPEDA</sequence>
<accession>A0A1H3KMC0</accession>
<dbReference type="SUPFAM" id="SSF103473">
    <property type="entry name" value="MFS general substrate transporter"/>
    <property type="match status" value="1"/>
</dbReference>
<reference evidence="7 8" key="1">
    <citation type="submission" date="2016-10" db="EMBL/GenBank/DDBJ databases">
        <authorList>
            <person name="de Groot N.N."/>
        </authorList>
    </citation>
    <scope>NUCLEOTIDE SEQUENCE [LARGE SCALE GENOMIC DNA]</scope>
    <source>
        <strain evidence="7 8">CGMCC 4.3491</strain>
    </source>
</reference>
<dbReference type="PANTHER" id="PTHR23542:SF1">
    <property type="entry name" value="MAJOR FACILITATOR SUPERFAMILY (MFS) PROFILE DOMAIN-CONTAINING PROTEIN"/>
    <property type="match status" value="1"/>
</dbReference>
<dbReference type="InterPro" id="IPR036259">
    <property type="entry name" value="MFS_trans_sf"/>
</dbReference>
<dbReference type="AlphaFoldDB" id="A0A1H3KMC0"/>
<name>A0A1H3KMC0_9MICO</name>
<dbReference type="EMBL" id="FNPZ01000001">
    <property type="protein sequence ID" value="SDY53186.1"/>
    <property type="molecule type" value="Genomic_DNA"/>
</dbReference>
<evidence type="ECO:0000256" key="5">
    <source>
        <dbReference type="SAM" id="Phobius"/>
    </source>
</evidence>
<feature type="transmembrane region" description="Helical" evidence="5">
    <location>
        <begin position="107"/>
        <end position="125"/>
    </location>
</feature>
<feature type="transmembrane region" description="Helical" evidence="5">
    <location>
        <begin position="257"/>
        <end position="276"/>
    </location>
</feature>
<feature type="transmembrane region" description="Helical" evidence="5">
    <location>
        <begin position="219"/>
        <end position="237"/>
    </location>
</feature>
<feature type="transmembrane region" description="Helical" evidence="5">
    <location>
        <begin position="372"/>
        <end position="394"/>
    </location>
</feature>
<dbReference type="InterPro" id="IPR011701">
    <property type="entry name" value="MFS"/>
</dbReference>
<keyword evidence="8" id="KW-1185">Reference proteome</keyword>
<dbReference type="PANTHER" id="PTHR23542">
    <property type="match status" value="1"/>
</dbReference>
<feature type="transmembrane region" description="Helical" evidence="5">
    <location>
        <begin position="307"/>
        <end position="325"/>
    </location>
</feature>
<gene>
    <name evidence="7" type="ORF">SAMN05216554_0616</name>
</gene>
<dbReference type="Pfam" id="PF07690">
    <property type="entry name" value="MFS_1"/>
    <property type="match status" value="1"/>
</dbReference>
<evidence type="ECO:0000259" key="6">
    <source>
        <dbReference type="PROSITE" id="PS50850"/>
    </source>
</evidence>
<dbReference type="Proteomes" id="UP000198891">
    <property type="component" value="Unassembled WGS sequence"/>
</dbReference>
<feature type="transmembrane region" description="Helical" evidence="5">
    <location>
        <begin position="146"/>
        <end position="168"/>
    </location>
</feature>
<feature type="transmembrane region" description="Helical" evidence="5">
    <location>
        <begin position="20"/>
        <end position="42"/>
    </location>
</feature>
<evidence type="ECO:0000313" key="7">
    <source>
        <dbReference type="EMBL" id="SDY53186.1"/>
    </source>
</evidence>
<feature type="transmembrane region" description="Helical" evidence="5">
    <location>
        <begin position="346"/>
        <end position="366"/>
    </location>
</feature>
<dbReference type="GO" id="GO:0005886">
    <property type="term" value="C:plasma membrane"/>
    <property type="evidence" value="ECO:0007669"/>
    <property type="project" value="UniProtKB-SubCell"/>
</dbReference>
<feature type="domain" description="Major facilitator superfamily (MFS) profile" evidence="6">
    <location>
        <begin position="220"/>
        <end position="404"/>
    </location>
</feature>
<feature type="transmembrane region" description="Helical" evidence="5">
    <location>
        <begin position="174"/>
        <end position="193"/>
    </location>
</feature>
<proteinExistence type="predicted"/>
<evidence type="ECO:0000256" key="4">
    <source>
        <dbReference type="ARBA" id="ARBA00023136"/>
    </source>
</evidence>
<evidence type="ECO:0000313" key="8">
    <source>
        <dbReference type="Proteomes" id="UP000198891"/>
    </source>
</evidence>
<organism evidence="7 8">
    <name type="scientific">Herbiconiux ginsengi</name>
    <dbReference type="NCBI Taxonomy" id="381665"/>
    <lineage>
        <taxon>Bacteria</taxon>
        <taxon>Bacillati</taxon>
        <taxon>Actinomycetota</taxon>
        <taxon>Actinomycetes</taxon>
        <taxon>Micrococcales</taxon>
        <taxon>Microbacteriaceae</taxon>
        <taxon>Herbiconiux</taxon>
    </lineage>
</organism>
<dbReference type="STRING" id="381665.SAMN05216554_0616"/>